<evidence type="ECO:0000259" key="3">
    <source>
        <dbReference type="Pfam" id="PF13359"/>
    </source>
</evidence>
<dbReference type="EMBL" id="CAACVG010000147">
    <property type="protein sequence ID" value="VEN33627.1"/>
    <property type="molecule type" value="Genomic_DNA"/>
</dbReference>
<accession>A0A653BDH8</accession>
<protein>
    <recommendedName>
        <fullName evidence="3">DDE Tnp4 domain-containing protein</fullName>
    </recommendedName>
</protein>
<dbReference type="InterPro" id="IPR027806">
    <property type="entry name" value="HARBI1_dom"/>
</dbReference>
<dbReference type="PANTHER" id="PTHR23080">
    <property type="entry name" value="THAP DOMAIN PROTEIN"/>
    <property type="match status" value="1"/>
</dbReference>
<evidence type="ECO:0000313" key="5">
    <source>
        <dbReference type="Proteomes" id="UP000410492"/>
    </source>
</evidence>
<dbReference type="GO" id="GO:0046872">
    <property type="term" value="F:metal ion binding"/>
    <property type="evidence" value="ECO:0007669"/>
    <property type="project" value="UniProtKB-KW"/>
</dbReference>
<evidence type="ECO:0000256" key="2">
    <source>
        <dbReference type="ARBA" id="ARBA00022723"/>
    </source>
</evidence>
<keyword evidence="2" id="KW-0479">Metal-binding</keyword>
<dbReference type="AlphaFoldDB" id="A0A653BDH8"/>
<sequence length="209" mass="23450">MQFMNEIPKRSKNRSCLPNCAINFTNCRITIDCTDVFCAVPRQSMKNQRLTYSSYKHRNSFKGLVGVAPNGVLTYASMLYPGSISDKNIVKHCGILTQLESGDLILADKGFLISDIVPNGVSVNIPPFLSTPRFTAEQIQQTKSIARARIHVERAIRRIKGFKILSFIPEPLFDCSSIIFRTACALTNLQYPLIREVSQFYIDVDAPVV</sequence>
<comment type="cofactor">
    <cofactor evidence="1">
        <name>a divalent metal cation</name>
        <dbReference type="ChEBI" id="CHEBI:60240"/>
    </cofactor>
</comment>
<keyword evidence="5" id="KW-1185">Reference proteome</keyword>
<gene>
    <name evidence="4" type="ORF">CALMAC_LOCUS113</name>
</gene>
<name>A0A653BDH8_CALMS</name>
<evidence type="ECO:0000313" key="4">
    <source>
        <dbReference type="EMBL" id="VEN33627.1"/>
    </source>
</evidence>
<feature type="domain" description="DDE Tnp4" evidence="3">
    <location>
        <begin position="31"/>
        <end position="188"/>
    </location>
</feature>
<proteinExistence type="predicted"/>
<organism evidence="4 5">
    <name type="scientific">Callosobruchus maculatus</name>
    <name type="common">Southern cowpea weevil</name>
    <name type="synonym">Pulse bruchid</name>
    <dbReference type="NCBI Taxonomy" id="64391"/>
    <lineage>
        <taxon>Eukaryota</taxon>
        <taxon>Metazoa</taxon>
        <taxon>Ecdysozoa</taxon>
        <taxon>Arthropoda</taxon>
        <taxon>Hexapoda</taxon>
        <taxon>Insecta</taxon>
        <taxon>Pterygota</taxon>
        <taxon>Neoptera</taxon>
        <taxon>Endopterygota</taxon>
        <taxon>Coleoptera</taxon>
        <taxon>Polyphaga</taxon>
        <taxon>Cucujiformia</taxon>
        <taxon>Chrysomeloidea</taxon>
        <taxon>Chrysomelidae</taxon>
        <taxon>Bruchinae</taxon>
        <taxon>Bruchini</taxon>
        <taxon>Callosobruchus</taxon>
    </lineage>
</organism>
<dbReference type="OrthoDB" id="6483946at2759"/>
<dbReference type="Pfam" id="PF13359">
    <property type="entry name" value="DDE_Tnp_4"/>
    <property type="match status" value="1"/>
</dbReference>
<evidence type="ECO:0000256" key="1">
    <source>
        <dbReference type="ARBA" id="ARBA00001968"/>
    </source>
</evidence>
<dbReference type="PANTHER" id="PTHR23080:SF133">
    <property type="entry name" value="SI:CH211-262I1.5-RELATED"/>
    <property type="match status" value="1"/>
</dbReference>
<dbReference type="Proteomes" id="UP000410492">
    <property type="component" value="Unassembled WGS sequence"/>
</dbReference>
<reference evidence="4 5" key="1">
    <citation type="submission" date="2019-01" db="EMBL/GenBank/DDBJ databases">
        <authorList>
            <person name="Sayadi A."/>
        </authorList>
    </citation>
    <scope>NUCLEOTIDE SEQUENCE [LARGE SCALE GENOMIC DNA]</scope>
</reference>